<evidence type="ECO:0000313" key="2">
    <source>
        <dbReference type="Proteomes" id="UP000075683"/>
    </source>
</evidence>
<dbReference type="InterPro" id="IPR043128">
    <property type="entry name" value="Rev_trsase/Diguanyl_cyclase"/>
</dbReference>
<accession>A0A150M971</accession>
<dbReference type="PATRIC" id="fig|301148.3.peg.2274"/>
<evidence type="ECO:0000313" key="1">
    <source>
        <dbReference type="EMBL" id="KYD21058.1"/>
    </source>
</evidence>
<sequence length="541" mass="62342">MSTSALGIVEIGKKQAYIFKSNRLREIIGASMIIRHISEELRHELPLEKHLTEWDESHVIIEGGGHAIYRFSTMEDGRKFNRLLSERVLREFPGVELYCCLVPFDEENQLLPDAIAQLFRKLGEKKSKAQKALRQVSWGIHRSCDSTQLPATAVYDKFSDDIRYVSAEILRKLNFHDDKDRVFKYFSDLFPSSWDRTDVIRNMSELKDAETGKVAVIHIDGNGMGKKFETFRNKYKRTPGESIPEYNKRYLKAYRAFSEGVDRKYKEAFRKMIETIEQWINSSDDKKLESYRDKAFPVRPVIFAGDDISFIAPGPLGVEAAHIMLQHLQASPLVIGEQDDDQPVELKMHACAGIAIVHAGYPFIRAHDLAEQLCQNAKAKLLSDFRNKRTTEEDASLLDFHILYGDWSGSLSEHRSRNYEITSNDTDYHLTMKPFYVFTEYRTVRSDRWNNMGTFAEALERVSKGVPRSKIKKLRDILKQGPFESSRFIKVNRMAKQLGTFHDVALAYGQMFTEVERICPYYDAIEAMDDVILLTKEGVTP</sequence>
<dbReference type="OrthoDB" id="442064at2"/>
<gene>
    <name evidence="1" type="ORF">B4135_1698</name>
</gene>
<dbReference type="RefSeq" id="WP_061568353.1">
    <property type="nucleotide sequence ID" value="NZ_LQYT01000023.1"/>
</dbReference>
<dbReference type="EMBL" id="LQYT01000023">
    <property type="protein sequence ID" value="KYD21058.1"/>
    <property type="molecule type" value="Genomic_DNA"/>
</dbReference>
<protein>
    <submittedName>
        <fullName evidence="1">Uncharacterized protein</fullName>
    </submittedName>
</protein>
<dbReference type="STRING" id="301148.B4135_1698"/>
<reference evidence="1 2" key="1">
    <citation type="submission" date="2016-01" db="EMBL/GenBank/DDBJ databases">
        <title>Draft Genome Sequences of Seven Thermophilic Sporeformers Isolated from Foods.</title>
        <authorList>
            <person name="Berendsen E.M."/>
            <person name="Wells-Bennik M.H."/>
            <person name="Krawcyk A.O."/>
            <person name="De Jong A."/>
            <person name="Holsappel S."/>
            <person name="Eijlander R.T."/>
            <person name="Kuipers O.P."/>
        </authorList>
    </citation>
    <scope>NUCLEOTIDE SEQUENCE [LARGE SCALE GENOMIC DNA]</scope>
    <source>
        <strain evidence="1 2">B4135</strain>
    </source>
</reference>
<proteinExistence type="predicted"/>
<dbReference type="Gene3D" id="3.30.70.270">
    <property type="match status" value="1"/>
</dbReference>
<name>A0A150M971_9BACI</name>
<dbReference type="Proteomes" id="UP000075683">
    <property type="component" value="Unassembled WGS sequence"/>
</dbReference>
<dbReference type="AlphaFoldDB" id="A0A150M971"/>
<organism evidence="1 2">
    <name type="scientific">Caldibacillus debilis</name>
    <dbReference type="NCBI Taxonomy" id="301148"/>
    <lineage>
        <taxon>Bacteria</taxon>
        <taxon>Bacillati</taxon>
        <taxon>Bacillota</taxon>
        <taxon>Bacilli</taxon>
        <taxon>Bacillales</taxon>
        <taxon>Bacillaceae</taxon>
        <taxon>Caldibacillus</taxon>
    </lineage>
</organism>
<comment type="caution">
    <text evidence="1">The sequence shown here is derived from an EMBL/GenBank/DDBJ whole genome shotgun (WGS) entry which is preliminary data.</text>
</comment>